<dbReference type="RefSeq" id="WP_040041280.1">
    <property type="nucleotide sequence ID" value="NZ_JWJG01000028.1"/>
</dbReference>
<evidence type="ECO:0000313" key="4">
    <source>
        <dbReference type="Proteomes" id="UP000031572"/>
    </source>
</evidence>
<sequence>MAATLNIVGCGKLGRTLARLWTDHSVLTVQDVLNQSLESAQQAVSFVGAGQAVADYASLRPADIYMIAATDDRIVPCCEELARAGKLTAHTVVFHCSGALPSGALQAAQQAGAAVASVHPIRSFASPQQAAADFAGTYCGVEGDPQALATLNESFAAIGARMVPIHADCKVIYHAAAVFASNYLVTLLDVALQAYAKSGVPQDVALRMMEPLVRGTLDNVFNVGTVNALTGPIARGDMATADRQARAVAEWNKNHGKLYEQFVELTKALAARRHSTQT</sequence>
<dbReference type="SUPFAM" id="SSF51735">
    <property type="entry name" value="NAD(P)-binding Rossmann-fold domains"/>
    <property type="match status" value="1"/>
</dbReference>
<dbReference type="STRING" id="709839.TSA66_20100"/>
<dbReference type="Gene3D" id="1.10.1040.20">
    <property type="entry name" value="ProC-like, C-terminal domain"/>
    <property type="match status" value="1"/>
</dbReference>
<feature type="domain" description="DUF2520" evidence="2">
    <location>
        <begin position="137"/>
        <end position="263"/>
    </location>
</feature>
<dbReference type="InterPro" id="IPR036291">
    <property type="entry name" value="NAD(P)-bd_dom_sf"/>
</dbReference>
<feature type="domain" description="Putative oxidoreductase/dehydrogenase Rossmann-like" evidence="1">
    <location>
        <begin position="6"/>
        <end position="120"/>
    </location>
</feature>
<dbReference type="Gene3D" id="3.40.50.720">
    <property type="entry name" value="NAD(P)-binding Rossmann-like Domain"/>
    <property type="match status" value="1"/>
</dbReference>
<evidence type="ECO:0000259" key="2">
    <source>
        <dbReference type="Pfam" id="PF10728"/>
    </source>
</evidence>
<dbReference type="PANTHER" id="PTHR40459">
    <property type="entry name" value="CONSERVED HYPOTHETICAL ALANINE AND LEUCINE RICH PROTEIN"/>
    <property type="match status" value="1"/>
</dbReference>
<gene>
    <name evidence="3" type="ORF">TSA66_20100</name>
</gene>
<dbReference type="InterPro" id="IPR008927">
    <property type="entry name" value="6-PGluconate_DH-like_C_sf"/>
</dbReference>
<dbReference type="InterPro" id="IPR019665">
    <property type="entry name" value="OxRdtase/DH_put_Rossmann_dom"/>
</dbReference>
<protein>
    <submittedName>
        <fullName evidence="3">Oxidoreductase domain-containing protein</fullName>
    </submittedName>
</protein>
<dbReference type="EMBL" id="JWJG01000028">
    <property type="protein sequence ID" value="KIF82603.1"/>
    <property type="molecule type" value="Genomic_DNA"/>
</dbReference>
<dbReference type="InterPro" id="IPR018931">
    <property type="entry name" value="DUF2520"/>
</dbReference>
<reference evidence="3 4" key="1">
    <citation type="submission" date="2014-12" db="EMBL/GenBank/DDBJ databases">
        <title>Denitrispirillum autotrophicum gen. nov., sp. nov., Denitrifying, Facultatively Autotrophic Bacteria Isolated from Rice Paddy Soil.</title>
        <authorList>
            <person name="Ishii S."/>
            <person name="Ashida N."/>
            <person name="Ohno H."/>
            <person name="Otsuka S."/>
            <person name="Yokota A."/>
            <person name="Senoo K."/>
        </authorList>
    </citation>
    <scope>NUCLEOTIDE SEQUENCE [LARGE SCALE GENOMIC DNA]</scope>
    <source>
        <strain evidence="3 4">TSA66</strain>
    </source>
</reference>
<comment type="caution">
    <text evidence="3">The sequence shown here is derived from an EMBL/GenBank/DDBJ whole genome shotgun (WGS) entry which is preliminary data.</text>
</comment>
<proteinExistence type="predicted"/>
<accession>A0A0C1Y6L7</accession>
<dbReference type="Pfam" id="PF10728">
    <property type="entry name" value="DUF2520"/>
    <property type="match status" value="1"/>
</dbReference>
<name>A0A0C1Y6L7_9BURK</name>
<keyword evidence="4" id="KW-1185">Reference proteome</keyword>
<dbReference type="Pfam" id="PF10727">
    <property type="entry name" value="Rossmann-like"/>
    <property type="match status" value="1"/>
</dbReference>
<evidence type="ECO:0000313" key="3">
    <source>
        <dbReference type="EMBL" id="KIF82603.1"/>
    </source>
</evidence>
<dbReference type="OrthoDB" id="8650434at2"/>
<dbReference type="AlphaFoldDB" id="A0A0C1Y6L7"/>
<dbReference type="Proteomes" id="UP000031572">
    <property type="component" value="Unassembled WGS sequence"/>
</dbReference>
<dbReference type="InterPro" id="IPR037108">
    <property type="entry name" value="TM1727-like_C_sf"/>
</dbReference>
<dbReference type="PANTHER" id="PTHR40459:SF1">
    <property type="entry name" value="CONSERVED HYPOTHETICAL ALANINE AND LEUCINE RICH PROTEIN"/>
    <property type="match status" value="1"/>
</dbReference>
<organism evidence="3 4">
    <name type="scientific">Noviherbaspirillum autotrophicum</name>
    <dbReference type="NCBI Taxonomy" id="709839"/>
    <lineage>
        <taxon>Bacteria</taxon>
        <taxon>Pseudomonadati</taxon>
        <taxon>Pseudomonadota</taxon>
        <taxon>Betaproteobacteria</taxon>
        <taxon>Burkholderiales</taxon>
        <taxon>Oxalobacteraceae</taxon>
        <taxon>Noviherbaspirillum</taxon>
    </lineage>
</organism>
<dbReference type="SUPFAM" id="SSF48179">
    <property type="entry name" value="6-phosphogluconate dehydrogenase C-terminal domain-like"/>
    <property type="match status" value="1"/>
</dbReference>
<evidence type="ECO:0000259" key="1">
    <source>
        <dbReference type="Pfam" id="PF10727"/>
    </source>
</evidence>